<name>A0A1Y2GF70_9FUNG</name>
<evidence type="ECO:0000313" key="3">
    <source>
        <dbReference type="Proteomes" id="UP000193648"/>
    </source>
</evidence>
<dbReference type="Pfam" id="PF00271">
    <property type="entry name" value="Helicase_C"/>
    <property type="match status" value="1"/>
</dbReference>
<keyword evidence="3" id="KW-1185">Reference proteome</keyword>
<dbReference type="RefSeq" id="XP_021878745.1">
    <property type="nucleotide sequence ID" value="XM_022030406.1"/>
</dbReference>
<dbReference type="InterPro" id="IPR001650">
    <property type="entry name" value="Helicase_C-like"/>
</dbReference>
<evidence type="ECO:0000313" key="2">
    <source>
        <dbReference type="EMBL" id="ORZ09118.1"/>
    </source>
</evidence>
<dbReference type="Proteomes" id="UP000193648">
    <property type="component" value="Unassembled WGS sequence"/>
</dbReference>
<dbReference type="Gene3D" id="3.40.50.300">
    <property type="entry name" value="P-loop containing nucleotide triphosphate hydrolases"/>
    <property type="match status" value="1"/>
</dbReference>
<dbReference type="STRING" id="64571.A0A1Y2GF70"/>
<reference evidence="2 3" key="1">
    <citation type="submission" date="2016-07" db="EMBL/GenBank/DDBJ databases">
        <title>Pervasive Adenine N6-methylation of Active Genes in Fungi.</title>
        <authorList>
            <consortium name="DOE Joint Genome Institute"/>
            <person name="Mondo S.J."/>
            <person name="Dannebaum R.O."/>
            <person name="Kuo R.C."/>
            <person name="Labutti K."/>
            <person name="Haridas S."/>
            <person name="Kuo A."/>
            <person name="Salamov A."/>
            <person name="Ahrendt S.R."/>
            <person name="Lipzen A."/>
            <person name="Sullivan W."/>
            <person name="Andreopoulos W.B."/>
            <person name="Clum A."/>
            <person name="Lindquist E."/>
            <person name="Daum C."/>
            <person name="Ramamoorthy G.K."/>
            <person name="Gryganskyi A."/>
            <person name="Culley D."/>
            <person name="Magnuson J.K."/>
            <person name="James T.Y."/>
            <person name="O'Malley M.A."/>
            <person name="Stajich J.E."/>
            <person name="Spatafora J.W."/>
            <person name="Visel A."/>
            <person name="Grigoriev I.V."/>
        </authorList>
    </citation>
    <scope>NUCLEOTIDE SEQUENCE [LARGE SCALE GENOMIC DNA]</scope>
    <source>
        <strain evidence="2 3">NRRL 3116</strain>
    </source>
</reference>
<dbReference type="InParanoid" id="A0A1Y2GF70"/>
<dbReference type="SMART" id="SM00490">
    <property type="entry name" value="HELICc"/>
    <property type="match status" value="1"/>
</dbReference>
<dbReference type="OrthoDB" id="10265785at2759"/>
<dbReference type="CDD" id="cd18787">
    <property type="entry name" value="SF2_C_DEAD"/>
    <property type="match status" value="1"/>
</dbReference>
<dbReference type="GO" id="GO:0016787">
    <property type="term" value="F:hydrolase activity"/>
    <property type="evidence" value="ECO:0007669"/>
    <property type="project" value="UniProtKB-KW"/>
</dbReference>
<dbReference type="SUPFAM" id="SSF52540">
    <property type="entry name" value="P-loop containing nucleoside triphosphate hydrolases"/>
    <property type="match status" value="1"/>
</dbReference>
<proteinExistence type="predicted"/>
<organism evidence="2 3">
    <name type="scientific">Lobosporangium transversale</name>
    <dbReference type="NCBI Taxonomy" id="64571"/>
    <lineage>
        <taxon>Eukaryota</taxon>
        <taxon>Fungi</taxon>
        <taxon>Fungi incertae sedis</taxon>
        <taxon>Mucoromycota</taxon>
        <taxon>Mortierellomycotina</taxon>
        <taxon>Mortierellomycetes</taxon>
        <taxon>Mortierellales</taxon>
        <taxon>Mortierellaceae</taxon>
        <taxon>Lobosporangium</taxon>
    </lineage>
</organism>
<evidence type="ECO:0000259" key="1">
    <source>
        <dbReference type="PROSITE" id="PS51194"/>
    </source>
</evidence>
<sequence length="184" mass="20950">MTVELNNDKPLPSLDGLQHYYIPLEKEEWKLDTLQDLFESVVMTYVILYCNTIESAKQVQEKLQGGMNVDTGIVYAGMDQDERQNVLSDFRNGMHRVLVVVDLPRSSVEVVAQIGVYINYDLPVIPADYAHRVGSSDSRFGRRGAVFNFVVTEGEHAQLKDIRELEVYYSAEITEMPMNITELV</sequence>
<dbReference type="EMBL" id="MCFF01000035">
    <property type="protein sequence ID" value="ORZ09118.1"/>
    <property type="molecule type" value="Genomic_DNA"/>
</dbReference>
<dbReference type="PANTHER" id="PTHR47958">
    <property type="entry name" value="ATP-DEPENDENT RNA HELICASE DBP3"/>
    <property type="match status" value="1"/>
</dbReference>
<keyword evidence="2" id="KW-0378">Hydrolase</keyword>
<dbReference type="AlphaFoldDB" id="A0A1Y2GF70"/>
<dbReference type="PROSITE" id="PS51194">
    <property type="entry name" value="HELICASE_CTER"/>
    <property type="match status" value="1"/>
</dbReference>
<comment type="caution">
    <text evidence="2">The sequence shown here is derived from an EMBL/GenBank/DDBJ whole genome shotgun (WGS) entry which is preliminary data.</text>
</comment>
<gene>
    <name evidence="2" type="ORF">BCR41DRAFT_424308</name>
</gene>
<dbReference type="InterPro" id="IPR027417">
    <property type="entry name" value="P-loop_NTPase"/>
</dbReference>
<protein>
    <submittedName>
        <fullName evidence="2">p-loop containing nucleoside triphosphate hydrolase protein</fullName>
    </submittedName>
</protein>
<dbReference type="GeneID" id="33572248"/>
<feature type="domain" description="Helicase C-terminal" evidence="1">
    <location>
        <begin position="33"/>
        <end position="184"/>
    </location>
</feature>
<accession>A0A1Y2GF70</accession>